<evidence type="ECO:0008006" key="4">
    <source>
        <dbReference type="Google" id="ProtNLM"/>
    </source>
</evidence>
<keyword evidence="3" id="KW-1185">Reference proteome</keyword>
<reference evidence="2 3" key="1">
    <citation type="submission" date="2021-08" db="EMBL/GenBank/DDBJ databases">
        <title>Nocardioides bacterium WL0053 sp. nov., isolated from the sediment.</title>
        <authorList>
            <person name="Wang L."/>
            <person name="Zhang D."/>
            <person name="Zhang A."/>
        </authorList>
    </citation>
    <scope>NUCLEOTIDE SEQUENCE [LARGE SCALE GENOMIC DNA]</scope>
    <source>
        <strain evidence="2 3">WL0053</strain>
    </source>
</reference>
<feature type="signal peptide" evidence="1">
    <location>
        <begin position="1"/>
        <end position="21"/>
    </location>
</feature>
<name>A0ABS7RP57_9ACTN</name>
<evidence type="ECO:0000313" key="2">
    <source>
        <dbReference type="EMBL" id="MBY9076239.1"/>
    </source>
</evidence>
<comment type="caution">
    <text evidence="2">The sequence shown here is derived from an EMBL/GenBank/DDBJ whole genome shotgun (WGS) entry which is preliminary data.</text>
</comment>
<feature type="chain" id="PRO_5046386919" description="Lipoprotein" evidence="1">
    <location>
        <begin position="22"/>
        <end position="151"/>
    </location>
</feature>
<organism evidence="2 3">
    <name type="scientific">Nocardioides jiangsuensis</name>
    <dbReference type="NCBI Taxonomy" id="2866161"/>
    <lineage>
        <taxon>Bacteria</taxon>
        <taxon>Bacillati</taxon>
        <taxon>Actinomycetota</taxon>
        <taxon>Actinomycetes</taxon>
        <taxon>Propionibacteriales</taxon>
        <taxon>Nocardioidaceae</taxon>
        <taxon>Nocardioides</taxon>
    </lineage>
</organism>
<evidence type="ECO:0000256" key="1">
    <source>
        <dbReference type="SAM" id="SignalP"/>
    </source>
</evidence>
<dbReference type="Proteomes" id="UP000754710">
    <property type="component" value="Unassembled WGS sequence"/>
</dbReference>
<accession>A0ABS7RP57</accession>
<proteinExistence type="predicted"/>
<sequence>MRPRAALGGLAGLLLVLPVAGCTGDTESYCAELEEQEQTLTDLASRADQPGTDVFTESLDVFEALRDAAPGDVVDEWDTLVFAWQGLADAFEAAGTTPTEFDPADPPPDLDQAEVDRLVDAAAELRSPRVVSAGDGIEQHAKDVCGVDLGQ</sequence>
<keyword evidence="1" id="KW-0732">Signal</keyword>
<gene>
    <name evidence="2" type="ORF">K1X13_15505</name>
</gene>
<evidence type="ECO:0000313" key="3">
    <source>
        <dbReference type="Proteomes" id="UP000754710"/>
    </source>
</evidence>
<protein>
    <recommendedName>
        <fullName evidence="4">Lipoprotein</fullName>
    </recommendedName>
</protein>
<dbReference type="EMBL" id="JAIEZQ010000002">
    <property type="protein sequence ID" value="MBY9076239.1"/>
    <property type="molecule type" value="Genomic_DNA"/>
</dbReference>
<dbReference type="RefSeq" id="WP_221025903.1">
    <property type="nucleotide sequence ID" value="NZ_JAIEZQ010000002.1"/>
</dbReference>